<dbReference type="RefSeq" id="WP_066427864.1">
    <property type="nucleotide sequence ID" value="NZ_CP014227.1"/>
</dbReference>
<accession>A0AAX2GZD2</accession>
<evidence type="ECO:0000256" key="1">
    <source>
        <dbReference type="SAM" id="Phobius"/>
    </source>
</evidence>
<gene>
    <name evidence="2" type="ORF">AXF12_01335</name>
    <name evidence="3" type="ORF">SAMEA44541418_01495</name>
</gene>
<feature type="transmembrane region" description="Helical" evidence="1">
    <location>
        <begin position="30"/>
        <end position="52"/>
    </location>
</feature>
<evidence type="ECO:0000313" key="3">
    <source>
        <dbReference type="EMBL" id="SNV12006.1"/>
    </source>
</evidence>
<keyword evidence="1" id="KW-0472">Membrane</keyword>
<proteinExistence type="predicted"/>
<evidence type="ECO:0000313" key="4">
    <source>
        <dbReference type="Proteomes" id="UP000065822"/>
    </source>
</evidence>
<evidence type="ECO:0000313" key="2">
    <source>
        <dbReference type="EMBL" id="AMD84296.1"/>
    </source>
</evidence>
<reference evidence="2 4" key="1">
    <citation type="submission" date="2016-02" db="EMBL/GenBank/DDBJ databases">
        <authorList>
            <person name="Holder M.E."/>
            <person name="Ajami N.J."/>
            <person name="Petrosino J.F."/>
        </authorList>
    </citation>
    <scope>NUCLEOTIDE SEQUENCE [LARGE SCALE GENOMIC DNA]</scope>
    <source>
        <strain evidence="2 4">CCUG 32990</strain>
    </source>
</reference>
<name>A0AAX2GZD2_9FLAO</name>
<feature type="transmembrane region" description="Helical" evidence="1">
    <location>
        <begin position="6"/>
        <end position="23"/>
    </location>
</feature>
<organism evidence="3 5">
    <name type="scientific">Capnocytophaga haemolytica</name>
    <dbReference type="NCBI Taxonomy" id="45243"/>
    <lineage>
        <taxon>Bacteria</taxon>
        <taxon>Pseudomonadati</taxon>
        <taxon>Bacteroidota</taxon>
        <taxon>Flavobacteriia</taxon>
        <taxon>Flavobacteriales</taxon>
        <taxon>Flavobacteriaceae</taxon>
        <taxon>Capnocytophaga</taxon>
    </lineage>
</organism>
<dbReference type="AlphaFoldDB" id="A0AAX2GZD2"/>
<keyword evidence="1" id="KW-1133">Transmembrane helix</keyword>
<sequence length="90" mass="10101">MECTVFLTVGLIVAMGVAVYLYFRYVGRYWLECIGFALVPMSLISVVIALTAPQYNGLFWWIGDICGVPVALLGLFAFWYIRALAKGFNH</sequence>
<protein>
    <submittedName>
        <fullName evidence="3">Uncharacterized protein</fullName>
    </submittedName>
</protein>
<dbReference type="EMBL" id="LT906449">
    <property type="protein sequence ID" value="SNV12006.1"/>
    <property type="molecule type" value="Genomic_DNA"/>
</dbReference>
<evidence type="ECO:0000313" key="5">
    <source>
        <dbReference type="Proteomes" id="UP000215539"/>
    </source>
</evidence>
<dbReference type="Proteomes" id="UP000065822">
    <property type="component" value="Chromosome"/>
</dbReference>
<dbReference type="Proteomes" id="UP000215539">
    <property type="component" value="Chromosome 1"/>
</dbReference>
<dbReference type="KEGG" id="chg:AXF12_01335"/>
<dbReference type="EMBL" id="CP014227">
    <property type="protein sequence ID" value="AMD84296.1"/>
    <property type="molecule type" value="Genomic_DNA"/>
</dbReference>
<feature type="transmembrane region" description="Helical" evidence="1">
    <location>
        <begin position="58"/>
        <end position="81"/>
    </location>
</feature>
<keyword evidence="1" id="KW-0812">Transmembrane</keyword>
<reference evidence="3 5" key="2">
    <citation type="submission" date="2017-06" db="EMBL/GenBank/DDBJ databases">
        <authorList>
            <consortium name="Pathogen Informatics"/>
        </authorList>
    </citation>
    <scope>NUCLEOTIDE SEQUENCE [LARGE SCALE GENOMIC DNA]</scope>
    <source>
        <strain evidence="3 5">NCTC12947</strain>
    </source>
</reference>
<keyword evidence="4" id="KW-1185">Reference proteome</keyword>